<organism evidence="7 8">
    <name type="scientific">Kumtagia ephedrae</name>
    <dbReference type="NCBI Taxonomy" id="2116701"/>
    <lineage>
        <taxon>Bacteria</taxon>
        <taxon>Pseudomonadati</taxon>
        <taxon>Pseudomonadota</taxon>
        <taxon>Alphaproteobacteria</taxon>
        <taxon>Hyphomicrobiales</taxon>
        <taxon>Phyllobacteriaceae</taxon>
        <taxon>Kumtagia</taxon>
    </lineage>
</organism>
<evidence type="ECO:0000256" key="2">
    <source>
        <dbReference type="ARBA" id="ARBA00010790"/>
    </source>
</evidence>
<dbReference type="SUPFAM" id="SSF54373">
    <property type="entry name" value="FAD-linked reductases, C-terminal domain"/>
    <property type="match status" value="1"/>
</dbReference>
<feature type="domain" description="Glucose-methanol-choline oxidoreductase N-terminal" evidence="6">
    <location>
        <begin position="264"/>
        <end position="278"/>
    </location>
</feature>
<comment type="similarity">
    <text evidence="2">Belongs to the GMC oxidoreductase family.</text>
</comment>
<keyword evidence="4 5" id="KW-0274">FAD</keyword>
<dbReference type="Proteomes" id="UP000241229">
    <property type="component" value="Unassembled WGS sequence"/>
</dbReference>
<dbReference type="GO" id="GO:0050660">
    <property type="term" value="F:flavin adenine dinucleotide binding"/>
    <property type="evidence" value="ECO:0007669"/>
    <property type="project" value="InterPro"/>
</dbReference>
<dbReference type="EMBL" id="PXYK01000008">
    <property type="protein sequence ID" value="PSJ61087.1"/>
    <property type="molecule type" value="Genomic_DNA"/>
</dbReference>
<keyword evidence="8" id="KW-1185">Reference proteome</keyword>
<dbReference type="RefSeq" id="WP_106772092.1">
    <property type="nucleotide sequence ID" value="NZ_PXYK01000008.1"/>
</dbReference>
<dbReference type="InterPro" id="IPR036188">
    <property type="entry name" value="FAD/NAD-bd_sf"/>
</dbReference>
<protein>
    <submittedName>
        <fullName evidence="7">Glucose-methanol-choline oxidoreductase</fullName>
    </submittedName>
</protein>
<evidence type="ECO:0000256" key="3">
    <source>
        <dbReference type="ARBA" id="ARBA00022630"/>
    </source>
</evidence>
<reference evidence="7 8" key="1">
    <citation type="submission" date="2018-03" db="EMBL/GenBank/DDBJ databases">
        <title>The draft genome of Mesorhizobium sp. 6GN-30.</title>
        <authorList>
            <person name="Liu L."/>
            <person name="Li L."/>
            <person name="Wang T."/>
            <person name="Zhang X."/>
            <person name="Liang L."/>
        </authorList>
    </citation>
    <scope>NUCLEOTIDE SEQUENCE [LARGE SCALE GENOMIC DNA]</scope>
    <source>
        <strain evidence="7 8">6GN30</strain>
    </source>
</reference>
<dbReference type="PIRSF" id="PIRSF000137">
    <property type="entry name" value="Alcohol_oxidase"/>
    <property type="match status" value="1"/>
</dbReference>
<dbReference type="PANTHER" id="PTHR11552">
    <property type="entry name" value="GLUCOSE-METHANOL-CHOLINE GMC OXIDOREDUCTASE"/>
    <property type="match status" value="1"/>
</dbReference>
<dbReference type="InterPro" id="IPR012132">
    <property type="entry name" value="GMC_OxRdtase"/>
</dbReference>
<dbReference type="AlphaFoldDB" id="A0A2P7SF50"/>
<dbReference type="Gene3D" id="3.30.410.40">
    <property type="match status" value="1"/>
</dbReference>
<dbReference type="PANTHER" id="PTHR11552:SF147">
    <property type="entry name" value="CHOLINE DEHYDROGENASE, MITOCHONDRIAL"/>
    <property type="match status" value="1"/>
</dbReference>
<comment type="cofactor">
    <cofactor evidence="1 5">
        <name>FAD</name>
        <dbReference type="ChEBI" id="CHEBI:57692"/>
    </cofactor>
</comment>
<evidence type="ECO:0000313" key="7">
    <source>
        <dbReference type="EMBL" id="PSJ61087.1"/>
    </source>
</evidence>
<proteinExistence type="inferred from homology"/>
<dbReference type="SUPFAM" id="SSF51905">
    <property type="entry name" value="FAD/NAD(P)-binding domain"/>
    <property type="match status" value="1"/>
</dbReference>
<gene>
    <name evidence="7" type="ORF">C7I84_10325</name>
</gene>
<evidence type="ECO:0000256" key="5">
    <source>
        <dbReference type="PIRSR" id="PIRSR000137-2"/>
    </source>
</evidence>
<dbReference type="Pfam" id="PF05199">
    <property type="entry name" value="GMC_oxred_C"/>
    <property type="match status" value="1"/>
</dbReference>
<evidence type="ECO:0000259" key="6">
    <source>
        <dbReference type="PROSITE" id="PS00624"/>
    </source>
</evidence>
<keyword evidence="3" id="KW-0285">Flavoprotein</keyword>
<sequence>MPPPPLLPSRSLKRGYDYIVVGSGSGGAAVTRRLVDAGADVLLIEAGPAGIGVADIDDPARWTALIRSGFDWGYDYAPSPLVDGRTIGIPRGRVLGGSSATNAMLWYRGHPADYDAWEAVGAIGWSFADVLPYFRGCEDWQGGENAWRGAGGPLRIERDPDPHPVPLALVEGARELGVPAVDDANGADNEGAGLADFNISGGSRFSSARGYLWPVFERENLTVAVNSPAVELGIDGRRCIGVKYLHEGTLVETRAAEGVVLALGAIGTPRLLMLSGIGDPADLGSLGIATRHALPGVGRNLQDHPLVQAINFRAKRPLGPVRGNGGGTMVNWKTQAGLAQANAHAFPVQGPSATAEAAAAHDLSGDVFAIGAGLMRSRSRGHLRLLGAEPDAPMEIQPNFLAEPEDVADLIDAVDFVMALTGTAAFRDWFAGHAAPARRLDRRETVAFIRSACSTFFHACGTCRMGEDELAVVDSRLALRGIDGLHVADASVIPVIPTCNTHAPATMIGERAADFLLEPARNLHVGRRTRTEELP</sequence>
<dbReference type="Pfam" id="PF00732">
    <property type="entry name" value="GMC_oxred_N"/>
    <property type="match status" value="1"/>
</dbReference>
<comment type="caution">
    <text evidence="7">The sequence shown here is derived from an EMBL/GenBank/DDBJ whole genome shotgun (WGS) entry which is preliminary data.</text>
</comment>
<dbReference type="Gene3D" id="3.50.50.60">
    <property type="entry name" value="FAD/NAD(P)-binding domain"/>
    <property type="match status" value="1"/>
</dbReference>
<evidence type="ECO:0000256" key="1">
    <source>
        <dbReference type="ARBA" id="ARBA00001974"/>
    </source>
</evidence>
<accession>A0A2P7SF50</accession>
<feature type="binding site" evidence="5">
    <location>
        <position position="94"/>
    </location>
    <ligand>
        <name>FAD</name>
        <dbReference type="ChEBI" id="CHEBI:57692"/>
    </ligand>
</feature>
<dbReference type="PROSITE" id="PS00624">
    <property type="entry name" value="GMC_OXRED_2"/>
    <property type="match status" value="1"/>
</dbReference>
<dbReference type="InterPro" id="IPR007867">
    <property type="entry name" value="GMC_OxRtase_C"/>
</dbReference>
<dbReference type="InterPro" id="IPR000172">
    <property type="entry name" value="GMC_OxRdtase_N"/>
</dbReference>
<name>A0A2P7SF50_9HYPH</name>
<dbReference type="OrthoDB" id="9785276at2"/>
<evidence type="ECO:0000256" key="4">
    <source>
        <dbReference type="ARBA" id="ARBA00022827"/>
    </source>
</evidence>
<evidence type="ECO:0000313" key="8">
    <source>
        <dbReference type="Proteomes" id="UP000241229"/>
    </source>
</evidence>
<dbReference type="GO" id="GO:0016614">
    <property type="term" value="F:oxidoreductase activity, acting on CH-OH group of donors"/>
    <property type="evidence" value="ECO:0007669"/>
    <property type="project" value="InterPro"/>
</dbReference>